<organism evidence="2 3">
    <name type="scientific">Microthyrium microscopicum</name>
    <dbReference type="NCBI Taxonomy" id="703497"/>
    <lineage>
        <taxon>Eukaryota</taxon>
        <taxon>Fungi</taxon>
        <taxon>Dikarya</taxon>
        <taxon>Ascomycota</taxon>
        <taxon>Pezizomycotina</taxon>
        <taxon>Dothideomycetes</taxon>
        <taxon>Dothideomycetes incertae sedis</taxon>
        <taxon>Microthyriales</taxon>
        <taxon>Microthyriaceae</taxon>
        <taxon>Microthyrium</taxon>
    </lineage>
</organism>
<dbReference type="Proteomes" id="UP000799302">
    <property type="component" value="Unassembled WGS sequence"/>
</dbReference>
<protein>
    <submittedName>
        <fullName evidence="2">Uncharacterized protein</fullName>
    </submittedName>
</protein>
<evidence type="ECO:0000313" key="2">
    <source>
        <dbReference type="EMBL" id="KAF2675239.1"/>
    </source>
</evidence>
<keyword evidence="1" id="KW-0732">Signal</keyword>
<dbReference type="OrthoDB" id="3882295at2759"/>
<dbReference type="AlphaFoldDB" id="A0A6A6USD2"/>
<reference evidence="2" key="1">
    <citation type="journal article" date="2020" name="Stud. Mycol.">
        <title>101 Dothideomycetes genomes: a test case for predicting lifestyles and emergence of pathogens.</title>
        <authorList>
            <person name="Haridas S."/>
            <person name="Albert R."/>
            <person name="Binder M."/>
            <person name="Bloem J."/>
            <person name="Labutti K."/>
            <person name="Salamov A."/>
            <person name="Andreopoulos B."/>
            <person name="Baker S."/>
            <person name="Barry K."/>
            <person name="Bills G."/>
            <person name="Bluhm B."/>
            <person name="Cannon C."/>
            <person name="Castanera R."/>
            <person name="Culley D."/>
            <person name="Daum C."/>
            <person name="Ezra D."/>
            <person name="Gonzalez J."/>
            <person name="Henrissat B."/>
            <person name="Kuo A."/>
            <person name="Liang C."/>
            <person name="Lipzen A."/>
            <person name="Lutzoni F."/>
            <person name="Magnuson J."/>
            <person name="Mondo S."/>
            <person name="Nolan M."/>
            <person name="Ohm R."/>
            <person name="Pangilinan J."/>
            <person name="Park H.-J."/>
            <person name="Ramirez L."/>
            <person name="Alfaro M."/>
            <person name="Sun H."/>
            <person name="Tritt A."/>
            <person name="Yoshinaga Y."/>
            <person name="Zwiers L.-H."/>
            <person name="Turgeon B."/>
            <person name="Goodwin S."/>
            <person name="Spatafora J."/>
            <person name="Crous P."/>
            <person name="Grigoriev I."/>
        </authorList>
    </citation>
    <scope>NUCLEOTIDE SEQUENCE</scope>
    <source>
        <strain evidence="2">CBS 115976</strain>
    </source>
</reference>
<evidence type="ECO:0000256" key="1">
    <source>
        <dbReference type="SAM" id="SignalP"/>
    </source>
</evidence>
<keyword evidence="3" id="KW-1185">Reference proteome</keyword>
<sequence length="335" mass="35540">MRLESFLLPLAVSAAVVERQLGGAKVAGITKLTPEVNPKATRQVTRFGPLTVKGKSAGGDSGQQNWIWTIRDGLCRNCTVLKGHVGLANVDGTPVSPNNDVYIHHILTFDTTKKQKSFLSGCASGAAGLGGAKFIGSGEDNNNVAVWYTARDGKSNNGFHIGSSDSFMMNIDLVSYHANTKQIYLTMDMEYLPGLQGADARETLLSVTGCGVPSIKISQTGPTNTTSGKYTFTEDGTILGAKGHLHAGGEKMVMYINGKFACESKAMYGGAKGENAIDEMSLCTTSGIKVKKGDVMTMTAEYDVSKHPVRHESHGMGAGMADIMGMFDLIFAAHS</sequence>
<evidence type="ECO:0000313" key="3">
    <source>
        <dbReference type="Proteomes" id="UP000799302"/>
    </source>
</evidence>
<name>A0A6A6USD2_9PEZI</name>
<accession>A0A6A6USD2</accession>
<gene>
    <name evidence="2" type="ORF">BT63DRAFT_409341</name>
</gene>
<feature type="signal peptide" evidence="1">
    <location>
        <begin position="1"/>
        <end position="19"/>
    </location>
</feature>
<proteinExistence type="predicted"/>
<dbReference type="EMBL" id="MU004230">
    <property type="protein sequence ID" value="KAF2675239.1"/>
    <property type="molecule type" value="Genomic_DNA"/>
</dbReference>
<feature type="chain" id="PRO_5025512808" evidence="1">
    <location>
        <begin position="20"/>
        <end position="335"/>
    </location>
</feature>